<comment type="caution">
    <text evidence="1">The sequence shown here is derived from an EMBL/GenBank/DDBJ whole genome shotgun (WGS) entry which is preliminary data.</text>
</comment>
<gene>
    <name evidence="1" type="ORF">BDY19DRAFT_934001</name>
</gene>
<dbReference type="EMBL" id="MU274906">
    <property type="protein sequence ID" value="KAI0091135.1"/>
    <property type="molecule type" value="Genomic_DNA"/>
</dbReference>
<dbReference type="Proteomes" id="UP001055072">
    <property type="component" value="Unassembled WGS sequence"/>
</dbReference>
<organism evidence="1 2">
    <name type="scientific">Irpex rosettiformis</name>
    <dbReference type="NCBI Taxonomy" id="378272"/>
    <lineage>
        <taxon>Eukaryota</taxon>
        <taxon>Fungi</taxon>
        <taxon>Dikarya</taxon>
        <taxon>Basidiomycota</taxon>
        <taxon>Agaricomycotina</taxon>
        <taxon>Agaricomycetes</taxon>
        <taxon>Polyporales</taxon>
        <taxon>Irpicaceae</taxon>
        <taxon>Irpex</taxon>
    </lineage>
</organism>
<accession>A0ACB8UAY9</accession>
<evidence type="ECO:0000313" key="2">
    <source>
        <dbReference type="Proteomes" id="UP001055072"/>
    </source>
</evidence>
<evidence type="ECO:0000313" key="1">
    <source>
        <dbReference type="EMBL" id="KAI0091135.1"/>
    </source>
</evidence>
<name>A0ACB8UAY9_9APHY</name>
<protein>
    <submittedName>
        <fullName evidence="1">Uncharacterized protein</fullName>
    </submittedName>
</protein>
<reference evidence="1" key="1">
    <citation type="journal article" date="2021" name="Environ. Microbiol.">
        <title>Gene family expansions and transcriptome signatures uncover fungal adaptations to wood decay.</title>
        <authorList>
            <person name="Hage H."/>
            <person name="Miyauchi S."/>
            <person name="Viragh M."/>
            <person name="Drula E."/>
            <person name="Min B."/>
            <person name="Chaduli D."/>
            <person name="Navarro D."/>
            <person name="Favel A."/>
            <person name="Norest M."/>
            <person name="Lesage-Meessen L."/>
            <person name="Balint B."/>
            <person name="Merenyi Z."/>
            <person name="de Eugenio L."/>
            <person name="Morin E."/>
            <person name="Martinez A.T."/>
            <person name="Baldrian P."/>
            <person name="Stursova M."/>
            <person name="Martinez M.J."/>
            <person name="Novotny C."/>
            <person name="Magnuson J.K."/>
            <person name="Spatafora J.W."/>
            <person name="Maurice S."/>
            <person name="Pangilinan J."/>
            <person name="Andreopoulos W."/>
            <person name="LaButti K."/>
            <person name="Hundley H."/>
            <person name="Na H."/>
            <person name="Kuo A."/>
            <person name="Barry K."/>
            <person name="Lipzen A."/>
            <person name="Henrissat B."/>
            <person name="Riley R."/>
            <person name="Ahrendt S."/>
            <person name="Nagy L.G."/>
            <person name="Grigoriev I.V."/>
            <person name="Martin F."/>
            <person name="Rosso M.N."/>
        </authorList>
    </citation>
    <scope>NUCLEOTIDE SEQUENCE</scope>
    <source>
        <strain evidence="1">CBS 384.51</strain>
    </source>
</reference>
<keyword evidence="2" id="KW-1185">Reference proteome</keyword>
<proteinExistence type="predicted"/>
<sequence length="447" mass="48820">MVDVMRLLSESAECSPGDIPSTSSQPPPIEPVTFLSPTSHIDVIPLTESPVRQCKRNHCDLEENASSKISSLARPAKKRKVAKPKHNRSRAMNTQTLSHAPSLPHLPTPHTSYPPPLTSFHPASLSGGYPSHTPSNRPELMLSRMVHPLDGTTRGSFTPSNFDSQPSYNYPSIAYPIPHFNSFAPFPAVAPYYTLLNSSLDPNAQMIQRYVGNTTSLPYPELHYQNNVIAPSPHPVYSTSFRRNPDPYGVPMFQHPFVPPEFVQGSSIAVPQLLHSSFLPPVDPYALRKASWTPDPYITHSIPLRDSASPFEQKPIIRSEEAGVRSSIPLPAHPDVPGCMPTLTSKAKGKSKTRSNKRSVVSGDSNQPQPSTSVSEDPTNLSRIENKSTFKWKTFTPAGLAPASKVPSAEHPSPSIASSSSTQTQCRSRLNVSKSSKNPSHHVGQAF</sequence>